<accession>A0ACB7CDG4</accession>
<gene>
    <name evidence="1" type="ORF">PORY_000986</name>
</gene>
<keyword evidence="2" id="KW-1185">Reference proteome</keyword>
<reference evidence="1 2" key="1">
    <citation type="journal article" date="2021" name="Commun. Biol.">
        <title>Genomic insights into the host specific adaptation of the Pneumocystis genus.</title>
        <authorList>
            <person name="Cisse O.H."/>
            <person name="Ma L."/>
            <person name="Dekker J.P."/>
            <person name="Khil P.P."/>
            <person name="Youn J.-H."/>
            <person name="Brenchley J.M."/>
            <person name="Blair R."/>
            <person name="Pahar B."/>
            <person name="Chabe M."/>
            <person name="Van Rompay K.K.A."/>
            <person name="Keesler R."/>
            <person name="Sukura A."/>
            <person name="Hirsch V."/>
            <person name="Kutty G."/>
            <person name="Liu Y."/>
            <person name="Peng L."/>
            <person name="Chen J."/>
            <person name="Song J."/>
            <person name="Weissenbacher-Lang C."/>
            <person name="Xu J."/>
            <person name="Upham N.S."/>
            <person name="Stajich J.E."/>
            <person name="Cuomo C.A."/>
            <person name="Cushion M.T."/>
            <person name="Kovacs J.A."/>
        </authorList>
    </citation>
    <scope>NUCLEOTIDE SEQUENCE [LARGE SCALE GENOMIC DNA]</scope>
    <source>
        <strain evidence="1 2">RABM</strain>
    </source>
</reference>
<sequence length="666" mass="75132">MSELRVDVLFTDVYCFAGEPLSCIITFTKLDKYEKIKNLNKDARLDKDSLNNVKLSEVDQSSSFLTKSCENSVILMENKECLQNDKTNEPKESSFSLNKLGTDSIQKDMKNMKEIETIKGEKTYISHLSLKDSDIPHDSSIDDKLNEISVKSTQDMNLSQDELKSNVSQDINSRILQSSFKKEKNKETIMIGYVQVVGHFVLNEKIIKVEKFEELGINKNSVKFAKGSLANIHSQTTHKEGFVSNLGLFSNGLSNLFKNQSMSSLNEFKEIKDSKHIPILSTSPSILFVDLQLEPGESRSFGYKFTLPPQLPPTYDGKSIKISYHLCIGTQLSAKDIQRLEISKIPFEVLSKIDEKGEQIIYDLFSPISVFTDNSCIIAYEPSENISESSIKREKNNLYFPDEDDKCSKHDFVNYLLENLHNNSLKKLLLSNDANDIDACSSGTLGPTKNPLIKTRDIINNITKNNSLYSNLPNKKFNINKNGNVIGIVSILKSFYKLGETINGVIDFSSAKWPCYQIKFFLETTESVDPSVSICSKANISQTTRKIYDSYSENTLYAFRIQFRLTIPATAPPSFKTSAISLLWAIRLEITTPLIHKQPNQMEPSSLETSSVSKLLNENHRDYRGTHYFAASSLECEIFDCTIPIIIFPSLKTASALNTSNSSFYL</sequence>
<evidence type="ECO:0000313" key="2">
    <source>
        <dbReference type="Proteomes" id="UP000768646"/>
    </source>
</evidence>
<dbReference type="Proteomes" id="UP000768646">
    <property type="component" value="Unassembled WGS sequence"/>
</dbReference>
<name>A0ACB7CDG4_9ASCO</name>
<dbReference type="EMBL" id="JABTEG010000003">
    <property type="protein sequence ID" value="KAG4305430.1"/>
    <property type="molecule type" value="Genomic_DNA"/>
</dbReference>
<protein>
    <submittedName>
        <fullName evidence="1">Uncharacterized protein</fullName>
    </submittedName>
</protein>
<organism evidence="1 2">
    <name type="scientific">Pneumocystis oryctolagi</name>
    <dbReference type="NCBI Taxonomy" id="42067"/>
    <lineage>
        <taxon>Eukaryota</taxon>
        <taxon>Fungi</taxon>
        <taxon>Dikarya</taxon>
        <taxon>Ascomycota</taxon>
        <taxon>Taphrinomycotina</taxon>
        <taxon>Pneumocystomycetes</taxon>
        <taxon>Pneumocystaceae</taxon>
        <taxon>Pneumocystis</taxon>
    </lineage>
</organism>
<evidence type="ECO:0000313" key="1">
    <source>
        <dbReference type="EMBL" id="KAG4305430.1"/>
    </source>
</evidence>
<proteinExistence type="predicted"/>
<comment type="caution">
    <text evidence="1">The sequence shown here is derived from an EMBL/GenBank/DDBJ whole genome shotgun (WGS) entry which is preliminary data.</text>
</comment>